<comment type="function">
    <text evidence="1">Could be involved in insertion of integral membrane proteins into the membrane.</text>
</comment>
<dbReference type="AlphaFoldDB" id="A0A9X8MCC7"/>
<evidence type="ECO:0000256" key="1">
    <source>
        <dbReference type="HAMAP-Rule" id="MF_00386"/>
    </source>
</evidence>
<dbReference type="NCBIfam" id="TIGR00278">
    <property type="entry name" value="membrane protein insertion efficiency factor YidD"/>
    <property type="match status" value="1"/>
</dbReference>
<gene>
    <name evidence="2" type="ORF">SAMN05216409_105398</name>
</gene>
<dbReference type="Pfam" id="PF01809">
    <property type="entry name" value="YidD"/>
    <property type="match status" value="1"/>
</dbReference>
<proteinExistence type="inferred from homology"/>
<organism evidence="2 3">
    <name type="scientific">Pseudomonas lutea</name>
    <dbReference type="NCBI Taxonomy" id="243924"/>
    <lineage>
        <taxon>Bacteria</taxon>
        <taxon>Pseudomonadati</taxon>
        <taxon>Pseudomonadota</taxon>
        <taxon>Gammaproteobacteria</taxon>
        <taxon>Pseudomonadales</taxon>
        <taxon>Pseudomonadaceae</taxon>
        <taxon>Pseudomonas</taxon>
    </lineage>
</organism>
<keyword evidence="1" id="KW-0472">Membrane</keyword>
<keyword evidence="1" id="KW-1003">Cell membrane</keyword>
<dbReference type="SMART" id="SM01234">
    <property type="entry name" value="Haemolytic"/>
    <property type="match status" value="1"/>
</dbReference>
<dbReference type="Proteomes" id="UP000183210">
    <property type="component" value="Unassembled WGS sequence"/>
</dbReference>
<name>A0A9X8MCC7_9PSED</name>
<comment type="similarity">
    <text evidence="1">Belongs to the UPF0161 family.</text>
</comment>
<dbReference type="PANTHER" id="PTHR33383:SF1">
    <property type="entry name" value="MEMBRANE PROTEIN INSERTION EFFICIENCY FACTOR-RELATED"/>
    <property type="match status" value="1"/>
</dbReference>
<comment type="subcellular location">
    <subcellularLocation>
        <location evidence="1">Cell membrane</location>
        <topology evidence="1">Peripheral membrane protein</topology>
        <orientation evidence="1">Cytoplasmic side</orientation>
    </subcellularLocation>
</comment>
<comment type="caution">
    <text evidence="2">The sequence shown here is derived from an EMBL/GenBank/DDBJ whole genome shotgun (WGS) entry which is preliminary data.</text>
</comment>
<reference evidence="2 3" key="1">
    <citation type="submission" date="2016-10" db="EMBL/GenBank/DDBJ databases">
        <authorList>
            <person name="Varghese N."/>
            <person name="Submissions S."/>
        </authorList>
    </citation>
    <scope>NUCLEOTIDE SEQUENCE [LARGE SCALE GENOMIC DNA]</scope>
    <source>
        <strain evidence="2 3">LMG 21974</strain>
    </source>
</reference>
<dbReference type="GO" id="GO:0005886">
    <property type="term" value="C:plasma membrane"/>
    <property type="evidence" value="ECO:0007669"/>
    <property type="project" value="UniProtKB-SubCell"/>
</dbReference>
<dbReference type="PANTHER" id="PTHR33383">
    <property type="entry name" value="MEMBRANE PROTEIN INSERTION EFFICIENCY FACTOR-RELATED"/>
    <property type="match status" value="1"/>
</dbReference>
<evidence type="ECO:0000313" key="3">
    <source>
        <dbReference type="Proteomes" id="UP000183210"/>
    </source>
</evidence>
<dbReference type="InterPro" id="IPR002696">
    <property type="entry name" value="Membr_insert_effic_factor_YidD"/>
</dbReference>
<dbReference type="HAMAP" id="MF_00386">
    <property type="entry name" value="UPF0161_YidD"/>
    <property type="match status" value="1"/>
</dbReference>
<sequence length="84" mass="9662">MKKVLIVLLRGYQLFISPMIGPRCRFYPSCSHYAIEALQTHGALRGSWLTIRRLLRCHPFHPGGIDPVPPCHCKTQDKHSNRCH</sequence>
<accession>A0A9X8MCC7</accession>
<dbReference type="EMBL" id="FOEV01000005">
    <property type="protein sequence ID" value="SEQ43502.1"/>
    <property type="molecule type" value="Genomic_DNA"/>
</dbReference>
<evidence type="ECO:0000313" key="2">
    <source>
        <dbReference type="EMBL" id="SEQ43502.1"/>
    </source>
</evidence>
<protein>
    <recommendedName>
        <fullName evidence="1">Putative membrane protein insertion efficiency factor</fullName>
    </recommendedName>
</protein>
<dbReference type="GeneID" id="300268487"/>
<dbReference type="RefSeq" id="WP_010795482.1">
    <property type="nucleotide sequence ID" value="NZ_FOEV01000005.1"/>
</dbReference>